<feature type="transmembrane region" description="Helical" evidence="3">
    <location>
        <begin position="24"/>
        <end position="43"/>
    </location>
</feature>
<dbReference type="GO" id="GO:0016301">
    <property type="term" value="F:kinase activity"/>
    <property type="evidence" value="ECO:0007669"/>
    <property type="project" value="UniProtKB-KW"/>
</dbReference>
<dbReference type="PATRIC" id="fig|1938.3.peg.3901"/>
<dbReference type="EMBL" id="LFNT01000019">
    <property type="protein sequence ID" value="KMS73485.1"/>
    <property type="molecule type" value="Genomic_DNA"/>
</dbReference>
<organism evidence="5 6">
    <name type="scientific">Streptomyces viridochromogenes</name>
    <dbReference type="NCBI Taxonomy" id="1938"/>
    <lineage>
        <taxon>Bacteria</taxon>
        <taxon>Bacillati</taxon>
        <taxon>Actinomycetota</taxon>
        <taxon>Actinomycetes</taxon>
        <taxon>Kitasatosporales</taxon>
        <taxon>Streptomycetaceae</taxon>
        <taxon>Streptomyces</taxon>
    </lineage>
</organism>
<keyword evidence="3" id="KW-0472">Membrane</keyword>
<dbReference type="Proteomes" id="UP000037432">
    <property type="component" value="Unassembled WGS sequence"/>
</dbReference>
<dbReference type="PANTHER" id="PTHR12358">
    <property type="entry name" value="SPHINGOSINE KINASE"/>
    <property type="match status" value="1"/>
</dbReference>
<evidence type="ECO:0000259" key="4">
    <source>
        <dbReference type="PROSITE" id="PS50146"/>
    </source>
</evidence>
<name>A0A0J8C6I9_STRVR</name>
<dbReference type="InterPro" id="IPR050187">
    <property type="entry name" value="Lipid_Phosphate_FormReg"/>
</dbReference>
<feature type="transmembrane region" description="Helical" evidence="3">
    <location>
        <begin position="101"/>
        <end position="122"/>
    </location>
</feature>
<evidence type="ECO:0000313" key="5">
    <source>
        <dbReference type="EMBL" id="KMS73485.1"/>
    </source>
</evidence>
<comment type="caution">
    <text evidence="5">The sequence shown here is derived from an EMBL/GenBank/DDBJ whole genome shotgun (WGS) entry which is preliminary data.</text>
</comment>
<dbReference type="Gene3D" id="3.40.50.10330">
    <property type="entry name" value="Probable inorganic polyphosphate/atp-NAD kinase, domain 1"/>
    <property type="match status" value="1"/>
</dbReference>
<evidence type="ECO:0000256" key="3">
    <source>
        <dbReference type="SAM" id="Phobius"/>
    </source>
</evidence>
<gene>
    <name evidence="5" type="ORF">ACM01_18535</name>
</gene>
<dbReference type="RefSeq" id="WP_048582367.1">
    <property type="nucleotide sequence ID" value="NZ_LFNT01000019.1"/>
</dbReference>
<feature type="transmembrane region" description="Helical" evidence="3">
    <location>
        <begin position="49"/>
        <end position="68"/>
    </location>
</feature>
<keyword evidence="3" id="KW-1133">Transmembrane helix</keyword>
<dbReference type="Gene3D" id="2.60.200.40">
    <property type="match status" value="1"/>
</dbReference>
<dbReference type="PANTHER" id="PTHR12358:SF54">
    <property type="entry name" value="SPHINGOSINE KINASE RELATED PROTEIN"/>
    <property type="match status" value="1"/>
</dbReference>
<dbReference type="PROSITE" id="PS50146">
    <property type="entry name" value="DAGK"/>
    <property type="match status" value="1"/>
</dbReference>
<dbReference type="AlphaFoldDB" id="A0A0J8C6I9"/>
<evidence type="ECO:0000256" key="2">
    <source>
        <dbReference type="ARBA" id="ARBA00005983"/>
    </source>
</evidence>
<accession>A0A0J8C6I9</accession>
<keyword evidence="3" id="KW-0812">Transmembrane</keyword>
<keyword evidence="5" id="KW-0808">Transferase</keyword>
<dbReference type="Pfam" id="PF00781">
    <property type="entry name" value="DAGK_cat"/>
    <property type="match status" value="1"/>
</dbReference>
<protein>
    <submittedName>
        <fullName evidence="5">Diacylglycerol kinase</fullName>
    </submittedName>
</protein>
<proteinExistence type="inferred from homology"/>
<keyword evidence="5" id="KW-0418">Kinase</keyword>
<dbReference type="SUPFAM" id="SSF111331">
    <property type="entry name" value="NAD kinase/diacylglycerol kinase-like"/>
    <property type="match status" value="1"/>
</dbReference>
<comment type="similarity">
    <text evidence="2">Belongs to the diacylglycerol/lipid kinase family.</text>
</comment>
<feature type="domain" description="DAGKc" evidence="4">
    <location>
        <begin position="137"/>
        <end position="265"/>
    </location>
</feature>
<dbReference type="InterPro" id="IPR017438">
    <property type="entry name" value="ATP-NAD_kinase_N"/>
</dbReference>
<sequence>MGGTRKPVRTPGPADRPRAGAPRWAARLALLVAAGAIALLLAAAGGRSLALLVVGLAGLAATVAALWWTLARHGAARAVAATLTVLVPLAVLVSYAAVGLLWVVLSVLVLWAVAMLIGRAALAADLGPPSPRQYATPPPRAPFLVMNPRSGGGKVGRYDLVAKARALGAEVAVLDPAHPQDVAELARRAVARGADLLGVAGGDGTQAEVAGVAAGHGVPFMVICAGTRNHFAMDLGLDRDDPSTGLDALTDGVELRVDLGVIGERVFVNNASFGVYAAVVRSPAYRDGKVPTILRELPDLLTHRNGPRLTVRAGGAVIDAPQAVLVSNNPYHLGDAAGLGRRARLDSGVLGVLGINVDNAAQAAGLLRGRHGRGLTTLAGHEVVVDADAPEIPVGVDGEALLLPTPVKCRISPGVLRVRVPRDRPGAPGARTPVDWRTLGRLAFGRDVPSSGDDGREPQK</sequence>
<evidence type="ECO:0000256" key="1">
    <source>
        <dbReference type="ARBA" id="ARBA00001946"/>
    </source>
</evidence>
<comment type="cofactor">
    <cofactor evidence="1">
        <name>Mg(2+)</name>
        <dbReference type="ChEBI" id="CHEBI:18420"/>
    </cofactor>
</comment>
<dbReference type="InterPro" id="IPR016064">
    <property type="entry name" value="NAD/diacylglycerol_kinase_sf"/>
</dbReference>
<evidence type="ECO:0000313" key="6">
    <source>
        <dbReference type="Proteomes" id="UP000037432"/>
    </source>
</evidence>
<reference evidence="5 6" key="1">
    <citation type="submission" date="2015-06" db="EMBL/GenBank/DDBJ databases">
        <authorList>
            <person name="Ju K.-S."/>
            <person name="Doroghazi J.R."/>
            <person name="Metcalf W.W."/>
        </authorList>
    </citation>
    <scope>NUCLEOTIDE SEQUENCE [LARGE SCALE GENOMIC DNA]</scope>
    <source>
        <strain evidence="5 6">NRRL 3414</strain>
    </source>
</reference>
<dbReference type="InterPro" id="IPR001206">
    <property type="entry name" value="Diacylglycerol_kinase_cat_dom"/>
</dbReference>